<keyword evidence="1" id="KW-1133">Transmembrane helix</keyword>
<organism evidence="2 3">
    <name type="scientific">Acinetobacter corruptisaponis</name>
    <dbReference type="NCBI Taxonomy" id="3045147"/>
    <lineage>
        <taxon>Bacteria</taxon>
        <taxon>Pseudomonadati</taxon>
        <taxon>Pseudomonadota</taxon>
        <taxon>Gammaproteobacteria</taxon>
        <taxon>Moraxellales</taxon>
        <taxon>Moraxellaceae</taxon>
        <taxon>Acinetobacter</taxon>
    </lineage>
</organism>
<protein>
    <recommendedName>
        <fullName evidence="4">Rap1a immunity protein domain-containing protein</fullName>
    </recommendedName>
</protein>
<evidence type="ECO:0000313" key="2">
    <source>
        <dbReference type="EMBL" id="WHP07509.1"/>
    </source>
</evidence>
<proteinExistence type="predicted"/>
<evidence type="ECO:0000256" key="1">
    <source>
        <dbReference type="SAM" id="Phobius"/>
    </source>
</evidence>
<keyword evidence="3" id="KW-1185">Reference proteome</keyword>
<keyword evidence="1" id="KW-0472">Membrane</keyword>
<accession>A0ABY8SCR5</accession>
<dbReference type="EMBL" id="CP125669">
    <property type="protein sequence ID" value="WHP07509.1"/>
    <property type="molecule type" value="Genomic_DNA"/>
</dbReference>
<name>A0ABY8SCR5_9GAMM</name>
<evidence type="ECO:0008006" key="4">
    <source>
        <dbReference type="Google" id="ProtNLM"/>
    </source>
</evidence>
<dbReference type="Proteomes" id="UP001229836">
    <property type="component" value="Chromosome"/>
</dbReference>
<feature type="transmembrane region" description="Helical" evidence="1">
    <location>
        <begin position="30"/>
        <end position="49"/>
    </location>
</feature>
<dbReference type="RefSeq" id="WP_283269174.1">
    <property type="nucleotide sequence ID" value="NZ_CP125669.1"/>
</dbReference>
<gene>
    <name evidence="2" type="ORF">QLH32_08700</name>
</gene>
<evidence type="ECO:0000313" key="3">
    <source>
        <dbReference type="Proteomes" id="UP001229836"/>
    </source>
</evidence>
<keyword evidence="1" id="KW-0812">Transmembrane</keyword>
<sequence>MSHYEKNERVNKIGVFEKFIQRTNHKGMKIILASMIALITTNSFAGVTLEQGDTMYYFAKQCNEKGKTAYALTDTGQWQAYSAAEVYEQYKYMKSMITINQFLSTTPSKVTKEDVLAYLDKTRPKRIKSAKSYLACK</sequence>
<reference evidence="2 3" key="1">
    <citation type="submission" date="2023-05" db="EMBL/GenBank/DDBJ databases">
        <title>The complete genome of Acinetobacter sp. nov KCTC 92772.</title>
        <authorList>
            <person name="Zhou G."/>
        </authorList>
    </citation>
    <scope>NUCLEOTIDE SEQUENCE [LARGE SCALE GENOMIC DNA]</scope>
    <source>
        <strain evidence="2 3">KCTC 92772</strain>
    </source>
</reference>